<accession>A0AAV7ITL6</accession>
<evidence type="ECO:0000313" key="1">
    <source>
        <dbReference type="EMBL" id="KAH0557418.1"/>
    </source>
</evidence>
<organism evidence="1 2">
    <name type="scientific">Cotesia glomerata</name>
    <name type="common">Lepidopteran parasitic wasp</name>
    <name type="synonym">Apanteles glomeratus</name>
    <dbReference type="NCBI Taxonomy" id="32391"/>
    <lineage>
        <taxon>Eukaryota</taxon>
        <taxon>Metazoa</taxon>
        <taxon>Ecdysozoa</taxon>
        <taxon>Arthropoda</taxon>
        <taxon>Hexapoda</taxon>
        <taxon>Insecta</taxon>
        <taxon>Pterygota</taxon>
        <taxon>Neoptera</taxon>
        <taxon>Endopterygota</taxon>
        <taxon>Hymenoptera</taxon>
        <taxon>Apocrita</taxon>
        <taxon>Ichneumonoidea</taxon>
        <taxon>Braconidae</taxon>
        <taxon>Microgastrinae</taxon>
        <taxon>Cotesia</taxon>
    </lineage>
</organism>
<sequence>MSRLIRAYISRDIALKYVPSNVSHVDKNKKDFKTLNFYTSVEDILIKKLSSNAAYAVDKPAILNALKSVLQGARDWDGHGLLRKINNMNKKNNSVVE</sequence>
<proteinExistence type="predicted"/>
<keyword evidence="2" id="KW-1185">Reference proteome</keyword>
<protein>
    <submittedName>
        <fullName evidence="1">Uncharacterized protein</fullName>
    </submittedName>
</protein>
<dbReference type="EMBL" id="JAHXZJ010000747">
    <property type="protein sequence ID" value="KAH0557418.1"/>
    <property type="molecule type" value="Genomic_DNA"/>
</dbReference>
<comment type="caution">
    <text evidence="1">The sequence shown here is derived from an EMBL/GenBank/DDBJ whole genome shotgun (WGS) entry which is preliminary data.</text>
</comment>
<gene>
    <name evidence="1" type="ORF">KQX54_005712</name>
</gene>
<dbReference type="Proteomes" id="UP000826195">
    <property type="component" value="Unassembled WGS sequence"/>
</dbReference>
<reference evidence="1 2" key="1">
    <citation type="journal article" date="2021" name="J. Hered.">
        <title>A chromosome-level genome assembly of the parasitoid wasp, Cotesia glomerata (Hymenoptera: Braconidae).</title>
        <authorList>
            <person name="Pinto B.J."/>
            <person name="Weis J.J."/>
            <person name="Gamble T."/>
            <person name="Ode P.J."/>
            <person name="Paul R."/>
            <person name="Zaspel J.M."/>
        </authorList>
    </citation>
    <scope>NUCLEOTIDE SEQUENCE [LARGE SCALE GENOMIC DNA]</scope>
    <source>
        <strain evidence="1">CgM1</strain>
    </source>
</reference>
<evidence type="ECO:0000313" key="2">
    <source>
        <dbReference type="Proteomes" id="UP000826195"/>
    </source>
</evidence>
<dbReference type="AlphaFoldDB" id="A0AAV7ITL6"/>
<name>A0AAV7ITL6_COTGL</name>